<dbReference type="OrthoDB" id="5243299at2"/>
<evidence type="ECO:0000313" key="7">
    <source>
        <dbReference type="Proteomes" id="UP000025229"/>
    </source>
</evidence>
<dbReference type="STRING" id="42256.RradSPS_1436"/>
<evidence type="ECO:0000256" key="3">
    <source>
        <dbReference type="ARBA" id="ARBA00023002"/>
    </source>
</evidence>
<comment type="pathway">
    <text evidence="1">Cofactor biosynthesis; riboflavin biosynthesis.</text>
</comment>
<dbReference type="Gene3D" id="3.40.430.10">
    <property type="entry name" value="Dihydrofolate Reductase, subunit A"/>
    <property type="match status" value="1"/>
</dbReference>
<dbReference type="PANTHER" id="PTHR38011">
    <property type="entry name" value="DIHYDROFOLATE REDUCTASE FAMILY PROTEIN (AFU_ORTHOLOGUE AFUA_8G06820)"/>
    <property type="match status" value="1"/>
</dbReference>
<evidence type="ECO:0000256" key="2">
    <source>
        <dbReference type="ARBA" id="ARBA00022857"/>
    </source>
</evidence>
<organism evidence="5 7">
    <name type="scientific">Rubrobacter radiotolerans</name>
    <name type="common">Arthrobacter radiotolerans</name>
    <dbReference type="NCBI Taxonomy" id="42256"/>
    <lineage>
        <taxon>Bacteria</taxon>
        <taxon>Bacillati</taxon>
        <taxon>Actinomycetota</taxon>
        <taxon>Rubrobacteria</taxon>
        <taxon>Rubrobacterales</taxon>
        <taxon>Rubrobacteraceae</taxon>
        <taxon>Rubrobacter</taxon>
    </lineage>
</organism>
<proteinExistence type="predicted"/>
<evidence type="ECO:0000256" key="1">
    <source>
        <dbReference type="ARBA" id="ARBA00005104"/>
    </source>
</evidence>
<dbReference type="eggNOG" id="COG1985">
    <property type="taxonomic scope" value="Bacteria"/>
</dbReference>
<dbReference type="InterPro" id="IPR024072">
    <property type="entry name" value="DHFR-like_dom_sf"/>
</dbReference>
<accession>A0A023X3U2</accession>
<sequence>MHERIELQEGQERPYTVINMVCSLDGRVSVNGRSGSIGSREDRETMRVLRSKVDAVMVGSGTLRSETVSLTTEGRKDPEPYAVIPSLSLDLDLESNLKNNERDRTLVLTTRGSVRALESSGPSGKRKLGRVRERATLLTVPEREGEKRGLDLSAALGDLRSRYDIRRLLVEGGPSLNHALISSGLVDEIFLTLSPKILGGEPTESLNLTSGPVFEPGVRTELISAEPKNSELFLRYRIQ</sequence>
<dbReference type="EMBL" id="CP007514">
    <property type="protein sequence ID" value="AHY46719.1"/>
    <property type="molecule type" value="Genomic_DNA"/>
</dbReference>
<dbReference type="EMBL" id="JAWXXX010000001">
    <property type="protein sequence ID" value="MDX5894126.1"/>
    <property type="molecule type" value="Genomic_DNA"/>
</dbReference>
<dbReference type="Pfam" id="PF01872">
    <property type="entry name" value="RibD_C"/>
    <property type="match status" value="1"/>
</dbReference>
<name>A0A023X3U2_RUBRA</name>
<keyword evidence="3" id="KW-0560">Oxidoreductase</keyword>
<dbReference type="InterPro" id="IPR002734">
    <property type="entry name" value="RibDG_C"/>
</dbReference>
<dbReference type="SUPFAM" id="SSF53597">
    <property type="entry name" value="Dihydrofolate reductase-like"/>
    <property type="match status" value="1"/>
</dbReference>
<dbReference type="RefSeq" id="WP_038681675.1">
    <property type="nucleotide sequence ID" value="NZ_CP007514.1"/>
</dbReference>
<keyword evidence="2" id="KW-0521">NADP</keyword>
<dbReference type="Proteomes" id="UP000025229">
    <property type="component" value="Chromosome"/>
</dbReference>
<dbReference type="KEGG" id="rrd:RradSPS_1436"/>
<reference evidence="5 7" key="1">
    <citation type="submission" date="2014-03" db="EMBL/GenBank/DDBJ databases">
        <title>Complete genome sequence of the Radio-Resistant Rubrobacter radiotolerans RSPS-4.</title>
        <authorList>
            <person name="Egas C.C."/>
            <person name="Barroso C.C."/>
            <person name="Froufe H.J.C."/>
            <person name="Pacheco J.J."/>
            <person name="Albuquerque L.L."/>
            <person name="da Costa M.M.S."/>
        </authorList>
    </citation>
    <scope>NUCLEOTIDE SEQUENCE [LARGE SCALE GENOMIC DNA]</scope>
    <source>
        <strain evidence="5 7">RSPS-4</strain>
    </source>
</reference>
<dbReference type="GO" id="GO:0009231">
    <property type="term" value="P:riboflavin biosynthetic process"/>
    <property type="evidence" value="ECO:0007669"/>
    <property type="project" value="InterPro"/>
</dbReference>
<feature type="domain" description="Bacterial bifunctional deaminase-reductase C-terminal" evidence="4">
    <location>
        <begin position="14"/>
        <end position="203"/>
    </location>
</feature>
<dbReference type="GO" id="GO:0008703">
    <property type="term" value="F:5-amino-6-(5-phosphoribosylamino)uracil reductase activity"/>
    <property type="evidence" value="ECO:0007669"/>
    <property type="project" value="InterPro"/>
</dbReference>
<gene>
    <name evidence="5" type="ORF">RradSPS_1436</name>
    <name evidence="6" type="ORF">SIL72_08795</name>
</gene>
<reference evidence="6" key="2">
    <citation type="submission" date="2023-11" db="EMBL/GenBank/DDBJ databases">
        <title>MicrobeMod: A computational toolkit for identifying prokaryotic methylation and restriction-modification with nanopore sequencing.</title>
        <authorList>
            <person name="Crits-Christoph A."/>
            <person name="Kang S.C."/>
            <person name="Lee H."/>
            <person name="Ostrov N."/>
        </authorList>
    </citation>
    <scope>NUCLEOTIDE SEQUENCE</scope>
    <source>
        <strain evidence="6">ATCC 51242</strain>
    </source>
</reference>
<evidence type="ECO:0000313" key="5">
    <source>
        <dbReference type="EMBL" id="AHY46719.1"/>
    </source>
</evidence>
<dbReference type="HOGENOM" id="CLU_036590_7_0_11"/>
<protein>
    <submittedName>
        <fullName evidence="5">Pyrimidine reductase riboflavin biosynthesis</fullName>
    </submittedName>
    <submittedName>
        <fullName evidence="6">RibD family protein</fullName>
    </submittedName>
</protein>
<dbReference type="PANTHER" id="PTHR38011:SF7">
    <property type="entry name" value="2,5-DIAMINO-6-RIBOSYLAMINO-4(3H)-PYRIMIDINONE 5'-PHOSPHATE REDUCTASE"/>
    <property type="match status" value="1"/>
</dbReference>
<evidence type="ECO:0000259" key="4">
    <source>
        <dbReference type="Pfam" id="PF01872"/>
    </source>
</evidence>
<keyword evidence="7" id="KW-1185">Reference proteome</keyword>
<evidence type="ECO:0000313" key="6">
    <source>
        <dbReference type="EMBL" id="MDX5894126.1"/>
    </source>
</evidence>
<dbReference type="InterPro" id="IPR050765">
    <property type="entry name" value="Riboflavin_Biosynth_HTPR"/>
</dbReference>
<dbReference type="Proteomes" id="UP001281130">
    <property type="component" value="Unassembled WGS sequence"/>
</dbReference>
<dbReference type="AlphaFoldDB" id="A0A023X3U2"/>